<protein>
    <submittedName>
        <fullName evidence="2">Uncharacterized protein</fullName>
    </submittedName>
</protein>
<dbReference type="Proteomes" id="UP001190700">
    <property type="component" value="Unassembled WGS sequence"/>
</dbReference>
<feature type="compositionally biased region" description="Basic and acidic residues" evidence="1">
    <location>
        <begin position="100"/>
        <end position="130"/>
    </location>
</feature>
<reference evidence="2 3" key="1">
    <citation type="journal article" date="2015" name="Genome Biol. Evol.">
        <title>Comparative Genomics of a Bacterivorous Green Alga Reveals Evolutionary Causalities and Consequences of Phago-Mixotrophic Mode of Nutrition.</title>
        <authorList>
            <person name="Burns J.A."/>
            <person name="Paasch A."/>
            <person name="Narechania A."/>
            <person name="Kim E."/>
        </authorList>
    </citation>
    <scope>NUCLEOTIDE SEQUENCE [LARGE SCALE GENOMIC DNA]</scope>
    <source>
        <strain evidence="2 3">PLY_AMNH</strain>
    </source>
</reference>
<evidence type="ECO:0000256" key="1">
    <source>
        <dbReference type="SAM" id="MobiDB-lite"/>
    </source>
</evidence>
<feature type="compositionally biased region" description="Basic and acidic residues" evidence="1">
    <location>
        <begin position="70"/>
        <end position="80"/>
    </location>
</feature>
<accession>A0AAE0GAQ8</accession>
<organism evidence="2 3">
    <name type="scientific">Cymbomonas tetramitiformis</name>
    <dbReference type="NCBI Taxonomy" id="36881"/>
    <lineage>
        <taxon>Eukaryota</taxon>
        <taxon>Viridiplantae</taxon>
        <taxon>Chlorophyta</taxon>
        <taxon>Pyramimonadophyceae</taxon>
        <taxon>Pyramimonadales</taxon>
        <taxon>Pyramimonadaceae</taxon>
        <taxon>Cymbomonas</taxon>
    </lineage>
</organism>
<name>A0AAE0GAQ8_9CHLO</name>
<gene>
    <name evidence="2" type="ORF">CYMTET_17119</name>
</gene>
<comment type="caution">
    <text evidence="2">The sequence shown here is derived from an EMBL/GenBank/DDBJ whole genome shotgun (WGS) entry which is preliminary data.</text>
</comment>
<evidence type="ECO:0000313" key="2">
    <source>
        <dbReference type="EMBL" id="KAK3274709.1"/>
    </source>
</evidence>
<sequence length="139" mass="15005">MSWNPTGSHGSESELKALRGGVEKLEGACNKGFSDNVAATKEEYQETHKGISDDIIKSLGNTNRALSKLLADKATPEKASPRGVRRTREYGTPSGSSSGIEHDGGSISAEEKKEARELRKARQDREDSSKNKVVGDCQD</sequence>
<dbReference type="AlphaFoldDB" id="A0AAE0GAQ8"/>
<feature type="region of interest" description="Disordered" evidence="1">
    <location>
        <begin position="69"/>
        <end position="139"/>
    </location>
</feature>
<keyword evidence="3" id="KW-1185">Reference proteome</keyword>
<proteinExistence type="predicted"/>
<evidence type="ECO:0000313" key="3">
    <source>
        <dbReference type="Proteomes" id="UP001190700"/>
    </source>
</evidence>
<dbReference type="EMBL" id="LGRX02007565">
    <property type="protein sequence ID" value="KAK3274709.1"/>
    <property type="molecule type" value="Genomic_DNA"/>
</dbReference>